<comment type="subcellular location">
    <subcellularLocation>
        <location evidence="1">Cell membrane</location>
        <topology evidence="1">Lipid-anchor</topology>
        <topology evidence="1">GPI-anchor</topology>
    </subcellularLocation>
</comment>
<dbReference type="InterPro" id="IPR001863">
    <property type="entry name" value="Glypican"/>
</dbReference>
<feature type="signal peptide" evidence="11">
    <location>
        <begin position="1"/>
        <end position="43"/>
    </location>
</feature>
<comment type="similarity">
    <text evidence="2">Belongs to the glypican family.</text>
</comment>
<feature type="chain" id="PRO_5018215462" evidence="11">
    <location>
        <begin position="44"/>
        <end position="105"/>
    </location>
</feature>
<evidence type="ECO:0000256" key="6">
    <source>
        <dbReference type="ARBA" id="ARBA00022974"/>
    </source>
</evidence>
<reference evidence="12 13" key="1">
    <citation type="submission" date="2018-07" db="EMBL/GenBank/DDBJ databases">
        <title>A high quality draft genome assembly of the barn swallow (H. rustica rustica).</title>
        <authorList>
            <person name="Formenti G."/>
            <person name="Chiara M."/>
            <person name="Poveda L."/>
            <person name="Francoijs K.-J."/>
            <person name="Bonisoli-Alquati A."/>
            <person name="Canova L."/>
            <person name="Gianfranceschi L."/>
            <person name="Horner D.S."/>
            <person name="Saino N."/>
        </authorList>
    </citation>
    <scope>NUCLEOTIDE SEQUENCE [LARGE SCALE GENOMIC DNA]</scope>
    <source>
        <strain evidence="12">Chelidonia</strain>
        <tissue evidence="12">Blood</tissue>
    </source>
</reference>
<evidence type="ECO:0000313" key="13">
    <source>
        <dbReference type="Proteomes" id="UP000269221"/>
    </source>
</evidence>
<evidence type="ECO:0000256" key="2">
    <source>
        <dbReference type="ARBA" id="ARBA00010260"/>
    </source>
</evidence>
<evidence type="ECO:0000256" key="5">
    <source>
        <dbReference type="ARBA" id="ARBA00022729"/>
    </source>
</evidence>
<keyword evidence="5 11" id="KW-0732">Signal</keyword>
<keyword evidence="6" id="KW-0654">Proteoglycan</keyword>
<evidence type="ECO:0000256" key="4">
    <source>
        <dbReference type="ARBA" id="ARBA00022622"/>
    </source>
</evidence>
<keyword evidence="7" id="KW-0472">Membrane</keyword>
<evidence type="ECO:0000256" key="7">
    <source>
        <dbReference type="ARBA" id="ARBA00023136"/>
    </source>
</evidence>
<accession>A0A3M0K6A3</accession>
<evidence type="ECO:0000313" key="12">
    <source>
        <dbReference type="EMBL" id="RMC06834.1"/>
    </source>
</evidence>
<evidence type="ECO:0000256" key="1">
    <source>
        <dbReference type="ARBA" id="ARBA00004609"/>
    </source>
</evidence>
<keyword evidence="4" id="KW-0336">GPI-anchor</keyword>
<dbReference type="OrthoDB" id="9428756at2759"/>
<organism evidence="12 13">
    <name type="scientific">Hirundo rustica rustica</name>
    <dbReference type="NCBI Taxonomy" id="333673"/>
    <lineage>
        <taxon>Eukaryota</taxon>
        <taxon>Metazoa</taxon>
        <taxon>Chordata</taxon>
        <taxon>Craniata</taxon>
        <taxon>Vertebrata</taxon>
        <taxon>Euteleostomi</taxon>
        <taxon>Archelosauria</taxon>
        <taxon>Archosauria</taxon>
        <taxon>Dinosauria</taxon>
        <taxon>Saurischia</taxon>
        <taxon>Theropoda</taxon>
        <taxon>Coelurosauria</taxon>
        <taxon>Aves</taxon>
        <taxon>Neognathae</taxon>
        <taxon>Neoaves</taxon>
        <taxon>Telluraves</taxon>
        <taxon>Australaves</taxon>
        <taxon>Passeriformes</taxon>
        <taxon>Sylvioidea</taxon>
        <taxon>Hirundinidae</taxon>
        <taxon>Hirundo</taxon>
    </lineage>
</organism>
<dbReference type="AlphaFoldDB" id="A0A3M0K6A3"/>
<gene>
    <name evidence="12" type="ORF">DUI87_16282</name>
</gene>
<dbReference type="EMBL" id="QRBI01000120">
    <property type="protein sequence ID" value="RMC06834.1"/>
    <property type="molecule type" value="Genomic_DNA"/>
</dbReference>
<keyword evidence="3" id="KW-1003">Cell membrane</keyword>
<sequence>MPAARGAARRCALAGPLLPVPPPPPPPLLLLLVLLLPVLPAAGTEGKARSCGEVRQAYSAKGFSLASVPYQEIAVLQGGVIAVHAAWAFVNVKALYLLPDEMLEV</sequence>
<dbReference type="Pfam" id="PF01153">
    <property type="entry name" value="Glypican"/>
    <property type="match status" value="1"/>
</dbReference>
<evidence type="ECO:0000256" key="3">
    <source>
        <dbReference type="ARBA" id="ARBA00022475"/>
    </source>
</evidence>
<dbReference type="STRING" id="333673.A0A3M0K6A3"/>
<evidence type="ECO:0000256" key="10">
    <source>
        <dbReference type="ARBA" id="ARBA00023288"/>
    </source>
</evidence>
<keyword evidence="9" id="KW-0357">Heparan sulfate</keyword>
<evidence type="ECO:0000256" key="9">
    <source>
        <dbReference type="ARBA" id="ARBA00023207"/>
    </source>
</evidence>
<name>A0A3M0K6A3_HIRRU</name>
<evidence type="ECO:0000256" key="8">
    <source>
        <dbReference type="ARBA" id="ARBA00023180"/>
    </source>
</evidence>
<dbReference type="GO" id="GO:0005886">
    <property type="term" value="C:plasma membrane"/>
    <property type="evidence" value="ECO:0007669"/>
    <property type="project" value="UniProtKB-SubCell"/>
</dbReference>
<dbReference type="GO" id="GO:0009966">
    <property type="term" value="P:regulation of signal transduction"/>
    <property type="evidence" value="ECO:0007669"/>
    <property type="project" value="InterPro"/>
</dbReference>
<keyword evidence="10" id="KW-0449">Lipoprotein</keyword>
<proteinExistence type="inferred from homology"/>
<dbReference type="Proteomes" id="UP000269221">
    <property type="component" value="Unassembled WGS sequence"/>
</dbReference>
<evidence type="ECO:0000256" key="11">
    <source>
        <dbReference type="SAM" id="SignalP"/>
    </source>
</evidence>
<keyword evidence="13" id="KW-1185">Reference proteome</keyword>
<keyword evidence="8" id="KW-0325">Glycoprotein</keyword>
<comment type="caution">
    <text evidence="12">The sequence shown here is derived from an EMBL/GenBank/DDBJ whole genome shotgun (WGS) entry which is preliminary data.</text>
</comment>
<dbReference type="GO" id="GO:0098552">
    <property type="term" value="C:side of membrane"/>
    <property type="evidence" value="ECO:0007669"/>
    <property type="project" value="UniProtKB-KW"/>
</dbReference>
<protein>
    <submittedName>
        <fullName evidence="12">Uncharacterized protein</fullName>
    </submittedName>
</protein>